<reference evidence="3 4" key="1">
    <citation type="submission" date="2018-06" db="EMBL/GenBank/DDBJ databases">
        <authorList>
            <consortium name="Pathogen Informatics"/>
            <person name="Doyle S."/>
        </authorList>
    </citation>
    <scope>NUCLEOTIDE SEQUENCE [LARGE SCALE GENOMIC DNA]</scope>
    <source>
        <strain evidence="3 4">NCTC11470</strain>
    </source>
</reference>
<dbReference type="GeneID" id="57906344"/>
<feature type="domain" description="YycE-like C-terminal" evidence="2">
    <location>
        <begin position="84"/>
        <end position="137"/>
    </location>
</feature>
<dbReference type="RefSeq" id="WP_004709902.1">
    <property type="nucleotide sequence ID" value="NZ_CP023964.1"/>
</dbReference>
<dbReference type="InterPro" id="IPR058997">
    <property type="entry name" value="YycE-like_C"/>
</dbReference>
<dbReference type="EMBL" id="UHJA01000001">
    <property type="protein sequence ID" value="SUP76076.1"/>
    <property type="molecule type" value="Genomic_DNA"/>
</dbReference>
<dbReference type="Pfam" id="PF22659">
    <property type="entry name" value="YycE-like_C"/>
    <property type="match status" value="1"/>
</dbReference>
<accession>A0A380PR42</accession>
<sequence>MPIKPTFSHPPVLAPSAVMRIARPTDNLAMVSEMYCCGLGFSPLGHFTDHQGFDGVILGHPHHAYHLEFTHHRGVEVGAAPTQDNLLVFYIPDEKLWTSQCQQMLVAGFNAVASYNPYWDVSGKTFEDTDGYRVVLQQREWTL</sequence>
<protein>
    <submittedName>
        <fullName evidence="3">Prolyl endopeptidase</fullName>
    </submittedName>
</protein>
<feature type="domain" description="YycE-like N-terminal" evidence="1">
    <location>
        <begin position="19"/>
        <end position="70"/>
    </location>
</feature>
<dbReference type="Proteomes" id="UP000254835">
    <property type="component" value="Unassembled WGS sequence"/>
</dbReference>
<evidence type="ECO:0000259" key="1">
    <source>
        <dbReference type="Pfam" id="PF22658"/>
    </source>
</evidence>
<dbReference type="InterPro" id="IPR029068">
    <property type="entry name" value="Glyas_Bleomycin-R_OHBP_Dase"/>
</dbReference>
<dbReference type="Pfam" id="PF22658">
    <property type="entry name" value="YycE-like_N"/>
    <property type="match status" value="1"/>
</dbReference>
<proteinExistence type="predicted"/>
<dbReference type="InterPro" id="IPR058998">
    <property type="entry name" value="YycE-like_N"/>
</dbReference>
<dbReference type="SUPFAM" id="SSF54593">
    <property type="entry name" value="Glyoxalase/Bleomycin resistance protein/Dihydroxybiphenyl dioxygenase"/>
    <property type="match status" value="1"/>
</dbReference>
<dbReference type="AlphaFoldDB" id="A0A380PR42"/>
<dbReference type="OrthoDB" id="8018325at2"/>
<dbReference type="Gene3D" id="3.10.180.10">
    <property type="entry name" value="2,3-Dihydroxybiphenyl 1,2-Dioxygenase, domain 1"/>
    <property type="match status" value="1"/>
</dbReference>
<name>A0A380PR42_YERFR</name>
<organism evidence="3 4">
    <name type="scientific">Yersinia frederiksenii</name>
    <dbReference type="NCBI Taxonomy" id="29484"/>
    <lineage>
        <taxon>Bacteria</taxon>
        <taxon>Pseudomonadati</taxon>
        <taxon>Pseudomonadota</taxon>
        <taxon>Gammaproteobacteria</taxon>
        <taxon>Enterobacterales</taxon>
        <taxon>Yersiniaceae</taxon>
        <taxon>Yersinia</taxon>
    </lineage>
</organism>
<evidence type="ECO:0000259" key="2">
    <source>
        <dbReference type="Pfam" id="PF22659"/>
    </source>
</evidence>
<evidence type="ECO:0000313" key="4">
    <source>
        <dbReference type="Proteomes" id="UP000254835"/>
    </source>
</evidence>
<gene>
    <name evidence="3" type="primary">yycE</name>
    <name evidence="3" type="ORF">NCTC11470_01100</name>
</gene>
<evidence type="ECO:0000313" key="3">
    <source>
        <dbReference type="EMBL" id="SUP76076.1"/>
    </source>
</evidence>